<gene>
    <name evidence="1" type="ORF">ACFO9E_06205</name>
</gene>
<proteinExistence type="predicted"/>
<name>A0ABV9G047_9ACTN</name>
<keyword evidence="2" id="KW-1185">Reference proteome</keyword>
<dbReference type="Proteomes" id="UP001595993">
    <property type="component" value="Unassembled WGS sequence"/>
</dbReference>
<dbReference type="RefSeq" id="WP_381192381.1">
    <property type="nucleotide sequence ID" value="NZ_JBHSFE010000007.1"/>
</dbReference>
<protein>
    <recommendedName>
        <fullName evidence="3">WXG100 family type VII secretion target</fullName>
    </recommendedName>
</protein>
<evidence type="ECO:0008006" key="3">
    <source>
        <dbReference type="Google" id="ProtNLM"/>
    </source>
</evidence>
<evidence type="ECO:0000313" key="2">
    <source>
        <dbReference type="Proteomes" id="UP001595993"/>
    </source>
</evidence>
<accession>A0ABV9G047</accession>
<dbReference type="EMBL" id="JBHSFE010000007">
    <property type="protein sequence ID" value="MFC4607407.1"/>
    <property type="molecule type" value="Genomic_DNA"/>
</dbReference>
<sequence>MATTLTFMDVAEVNLGKLGTAVSDWKKAVDNLKKLAASADTGMYAKSESARWAGDNANVTREFVRKTKKEFADAHAQAETIWTLLDDAHRELVEIQKKMKTVVEVDAVSLGVKIEDIGDGSVRWFFPHIRGDSDERTQEQLDAAQALADRIAGLTAHAMEIDASVTRALNRAHGNDSNNFGHRNYESLDDAQTERALELAKRRTEMTDKEFAEFNRIMKYNARDSDFSTAFFKGLGGPKEALEFYGQMSLDGTEGNDKGRLALTKELQRNMGFALASATDPDNKTHLPTSWGAEFRKLGNKELVLNKGAIYPPYGYQVLGGLLRYGNYDPRFINPIAEHIVQTHHNDPDKFMLNKPYVGGADLNYGFNPSGKTGAGYDPLSSAMEALGHSPEAAKKFFAEDTVPTVYNEDGTADKSKTLGYTYFEELTSKDFEWPPDSLEAPSDEAAEKARSFGPDALGHALEAATTGHAWDASNPVLHRDEHTSEIMKKVVNLYSATSGVAPHDEMRDSLGRMGASYIDDLNYSIKNFGGSGNELNRDALFAHASDGSTRTDFGEDAALNFLMVAAGDEEGYQYLSSAQQVFEASGLAAFEGDQSKGLAFADNASKVHGIIDEARSHQIREDFKDLEDQRNLEEEKKGEWRKFGVSSSVGAVVGVGTALVVGPAAGVAVAVAVPLLMETGGEAANTAYGNHTLQYLKDQEYKNDPEALQNVQNHEAIAERGAWVPVSNYADTLGMTTDEKTTLNTRIEQAYQSGKDMAEDLEKVS</sequence>
<evidence type="ECO:0000313" key="1">
    <source>
        <dbReference type="EMBL" id="MFC4607407.1"/>
    </source>
</evidence>
<organism evidence="1 2">
    <name type="scientific">Streptomyces maoxianensis</name>
    <dbReference type="NCBI Taxonomy" id="1459942"/>
    <lineage>
        <taxon>Bacteria</taxon>
        <taxon>Bacillati</taxon>
        <taxon>Actinomycetota</taxon>
        <taxon>Actinomycetes</taxon>
        <taxon>Kitasatosporales</taxon>
        <taxon>Streptomycetaceae</taxon>
        <taxon>Streptomyces</taxon>
    </lineage>
</organism>
<comment type="caution">
    <text evidence="1">The sequence shown here is derived from an EMBL/GenBank/DDBJ whole genome shotgun (WGS) entry which is preliminary data.</text>
</comment>
<reference evidence="2" key="1">
    <citation type="journal article" date="2019" name="Int. J. Syst. Evol. Microbiol.">
        <title>The Global Catalogue of Microorganisms (GCM) 10K type strain sequencing project: providing services to taxonomists for standard genome sequencing and annotation.</title>
        <authorList>
            <consortium name="The Broad Institute Genomics Platform"/>
            <consortium name="The Broad Institute Genome Sequencing Center for Infectious Disease"/>
            <person name="Wu L."/>
            <person name="Ma J."/>
        </authorList>
    </citation>
    <scope>NUCLEOTIDE SEQUENCE [LARGE SCALE GENOMIC DNA]</scope>
    <source>
        <strain evidence="2">CGMCC 4.7139</strain>
    </source>
</reference>